<dbReference type="AlphaFoldDB" id="A0A8X6KQN4"/>
<dbReference type="SUPFAM" id="SSF56219">
    <property type="entry name" value="DNase I-like"/>
    <property type="match status" value="1"/>
</dbReference>
<gene>
    <name evidence="1" type="primary">X975_26977</name>
    <name evidence="1" type="ORF">TNIN_371251</name>
</gene>
<name>A0A8X6KQN4_9ARAC</name>
<dbReference type="GO" id="GO:0003697">
    <property type="term" value="F:single-stranded DNA binding"/>
    <property type="evidence" value="ECO:0007669"/>
    <property type="project" value="TreeGrafter"/>
</dbReference>
<evidence type="ECO:0000313" key="2">
    <source>
        <dbReference type="Proteomes" id="UP000886998"/>
    </source>
</evidence>
<sequence>MTSGLPPSHPKMGVYGVTSRNKAFGHRVWVSTSVFPKNFTVCSKDVLPFDLTSFTHADGGKYLKSSLLFQAAISIASGGDQVFFICPKPLEYRPYHVEGMPEFSPLVLQCVKMIYIEQPSDLLLYLCEFHTSKQPAAIMRLTYIQYYVSHLSQEQSKEAAMVKLFAMLEDTVAFINQKNERCRRPVKKFNSKKVIFQVLLDPGRWLMSYRSSTTNQTTVCNSNILRNITSKSDHFIKKLVFHKERVALFEQILRIQAVVISMTASNQVCYKGADKDGIFLGDLNAKHPSWGCTTSNTRGYDLLNAADNKALTFF</sequence>
<keyword evidence="2" id="KW-1185">Reference proteome</keyword>
<proteinExistence type="predicted"/>
<protein>
    <recommendedName>
        <fullName evidence="3">Endonuclease/exonuclease/phosphatase domain-containing protein</fullName>
    </recommendedName>
</protein>
<dbReference type="GO" id="GO:0000724">
    <property type="term" value="P:double-strand break repair via homologous recombination"/>
    <property type="evidence" value="ECO:0007669"/>
    <property type="project" value="TreeGrafter"/>
</dbReference>
<evidence type="ECO:0008006" key="3">
    <source>
        <dbReference type="Google" id="ProtNLM"/>
    </source>
</evidence>
<dbReference type="EMBL" id="BMAV01028257">
    <property type="protein sequence ID" value="GFS66821.1"/>
    <property type="molecule type" value="Genomic_DNA"/>
</dbReference>
<dbReference type="Gene3D" id="3.60.10.10">
    <property type="entry name" value="Endonuclease/exonuclease/phosphatase"/>
    <property type="match status" value="1"/>
</dbReference>
<dbReference type="GO" id="GO:0097196">
    <property type="term" value="C:Shu complex"/>
    <property type="evidence" value="ECO:0007669"/>
    <property type="project" value="TreeGrafter"/>
</dbReference>
<dbReference type="PANTHER" id="PTHR28653:SF1">
    <property type="entry name" value="ATPASE SWSAP1"/>
    <property type="match status" value="1"/>
</dbReference>
<accession>A0A8X6KQN4</accession>
<dbReference type="Proteomes" id="UP000886998">
    <property type="component" value="Unassembled WGS sequence"/>
</dbReference>
<comment type="caution">
    <text evidence="1">The sequence shown here is derived from an EMBL/GenBank/DDBJ whole genome shotgun (WGS) entry which is preliminary data.</text>
</comment>
<evidence type="ECO:0000313" key="1">
    <source>
        <dbReference type="EMBL" id="GFS66821.1"/>
    </source>
</evidence>
<dbReference type="PANTHER" id="PTHR28653">
    <property type="match status" value="1"/>
</dbReference>
<dbReference type="InterPro" id="IPR036691">
    <property type="entry name" value="Endo/exonu/phosph_ase_sf"/>
</dbReference>
<reference evidence="1" key="1">
    <citation type="submission" date="2020-08" db="EMBL/GenBank/DDBJ databases">
        <title>Multicomponent nature underlies the extraordinary mechanical properties of spider dragline silk.</title>
        <authorList>
            <person name="Kono N."/>
            <person name="Nakamura H."/>
            <person name="Mori M."/>
            <person name="Yoshida Y."/>
            <person name="Ohtoshi R."/>
            <person name="Malay A.D."/>
            <person name="Moran D.A.P."/>
            <person name="Tomita M."/>
            <person name="Numata K."/>
            <person name="Arakawa K."/>
        </authorList>
    </citation>
    <scope>NUCLEOTIDE SEQUENCE</scope>
</reference>
<organism evidence="1 2">
    <name type="scientific">Trichonephila inaurata madagascariensis</name>
    <dbReference type="NCBI Taxonomy" id="2747483"/>
    <lineage>
        <taxon>Eukaryota</taxon>
        <taxon>Metazoa</taxon>
        <taxon>Ecdysozoa</taxon>
        <taxon>Arthropoda</taxon>
        <taxon>Chelicerata</taxon>
        <taxon>Arachnida</taxon>
        <taxon>Araneae</taxon>
        <taxon>Araneomorphae</taxon>
        <taxon>Entelegynae</taxon>
        <taxon>Araneoidea</taxon>
        <taxon>Nephilidae</taxon>
        <taxon>Trichonephila</taxon>
        <taxon>Trichonephila inaurata</taxon>
    </lineage>
</organism>